<dbReference type="eggNOG" id="KOG1825">
    <property type="taxonomic scope" value="Eukaryota"/>
</dbReference>
<feature type="region of interest" description="Disordered" evidence="4">
    <location>
        <begin position="602"/>
        <end position="631"/>
    </location>
</feature>
<evidence type="ECO:0000259" key="5">
    <source>
        <dbReference type="Pfam" id="PF14222"/>
    </source>
</evidence>
<dbReference type="EMBL" id="CAEY01001807">
    <property type="status" value="NOT_ANNOTATED_CDS"/>
    <property type="molecule type" value="Genomic_DNA"/>
</dbReference>
<feature type="domain" description="Cell morphogenesis protein N-terminal" evidence="5">
    <location>
        <begin position="4"/>
        <end position="469"/>
    </location>
</feature>
<dbReference type="PANTHER" id="PTHR12295">
    <property type="entry name" value="FURRY-RELATED"/>
    <property type="match status" value="1"/>
</dbReference>
<feature type="compositionally biased region" description="Polar residues" evidence="4">
    <location>
        <begin position="605"/>
        <end position="622"/>
    </location>
</feature>
<dbReference type="GO" id="GO:0031175">
    <property type="term" value="P:neuron projection development"/>
    <property type="evidence" value="ECO:0007669"/>
    <property type="project" value="TreeGrafter"/>
</dbReference>
<dbReference type="InterPro" id="IPR039867">
    <property type="entry name" value="Furry/Tao3/Mor2"/>
</dbReference>
<dbReference type="InterPro" id="IPR025614">
    <property type="entry name" value="Cell_morpho_N"/>
</dbReference>
<reference evidence="7" key="1">
    <citation type="submission" date="2011-08" db="EMBL/GenBank/DDBJ databases">
        <authorList>
            <person name="Rombauts S."/>
        </authorList>
    </citation>
    <scope>NUCLEOTIDE SEQUENCE</scope>
    <source>
        <strain evidence="7">London</strain>
    </source>
</reference>
<dbReference type="GO" id="GO:0004864">
    <property type="term" value="F:protein phosphatase inhibitor activity"/>
    <property type="evidence" value="ECO:0007669"/>
    <property type="project" value="UniProtKB-KW"/>
</dbReference>
<keyword evidence="2" id="KW-0132">Cell division</keyword>
<dbReference type="EnsemblMetazoa" id="tetur06g05000.1">
    <property type="protein sequence ID" value="tetur06g05000.1"/>
    <property type="gene ID" value="tetur06g05000"/>
</dbReference>
<dbReference type="Pfam" id="PF04667">
    <property type="entry name" value="Endosulfine"/>
    <property type="match status" value="1"/>
</dbReference>
<evidence type="ECO:0000256" key="2">
    <source>
        <dbReference type="ARBA" id="ARBA00022776"/>
    </source>
</evidence>
<dbReference type="SUPFAM" id="SSF48371">
    <property type="entry name" value="ARM repeat"/>
    <property type="match status" value="1"/>
</dbReference>
<evidence type="ECO:0000313" key="7">
    <source>
        <dbReference type="Proteomes" id="UP000015104"/>
    </source>
</evidence>
<proteinExistence type="inferred from homology"/>
<dbReference type="HOGENOM" id="CLU_515212_0_0_1"/>
<evidence type="ECO:0000256" key="4">
    <source>
        <dbReference type="SAM" id="MobiDB-lite"/>
    </source>
</evidence>
<dbReference type="GO" id="GO:0030427">
    <property type="term" value="C:site of polarized growth"/>
    <property type="evidence" value="ECO:0007669"/>
    <property type="project" value="TreeGrafter"/>
</dbReference>
<dbReference type="PANTHER" id="PTHR12295:SF30">
    <property type="entry name" value="PROTEIN FURRY"/>
    <property type="match status" value="1"/>
</dbReference>
<accession>T1K7P1</accession>
<protein>
    <recommendedName>
        <fullName evidence="5">Cell morphogenesis protein N-terminal domain-containing protein</fullName>
    </recommendedName>
</protein>
<name>T1K7P1_TETUR</name>
<evidence type="ECO:0000313" key="6">
    <source>
        <dbReference type="EnsemblMetazoa" id="tetur06g05000.1"/>
    </source>
</evidence>
<dbReference type="InterPro" id="IPR016024">
    <property type="entry name" value="ARM-type_fold"/>
</dbReference>
<dbReference type="GO" id="GO:0005938">
    <property type="term" value="C:cell cortex"/>
    <property type="evidence" value="ECO:0007669"/>
    <property type="project" value="TreeGrafter"/>
</dbReference>
<keyword evidence="2" id="KW-0131">Cell cycle</keyword>
<dbReference type="STRING" id="32264.T1K7P1"/>
<evidence type="ECO:0000256" key="3">
    <source>
        <dbReference type="ARBA" id="ARBA00023272"/>
    </source>
</evidence>
<reference evidence="6" key="2">
    <citation type="submission" date="2015-06" db="UniProtKB">
        <authorList>
            <consortium name="EnsemblMetazoa"/>
        </authorList>
    </citation>
    <scope>IDENTIFICATION</scope>
</reference>
<keyword evidence="2" id="KW-0498">Mitosis</keyword>
<dbReference type="AlphaFoldDB" id="T1K7P1"/>
<dbReference type="GO" id="GO:0000902">
    <property type="term" value="P:cell morphogenesis"/>
    <property type="evidence" value="ECO:0007669"/>
    <property type="project" value="InterPro"/>
</dbReference>
<evidence type="ECO:0000256" key="1">
    <source>
        <dbReference type="ARBA" id="ARBA00010520"/>
    </source>
</evidence>
<dbReference type="Pfam" id="PF14222">
    <property type="entry name" value="MOR2-PAG1_N"/>
    <property type="match status" value="1"/>
</dbReference>
<sequence length="659" mass="75432">MFDFIGVLAQARFHSVRKRFMAELKELRSREPSMVTTQSIINLLMGMKFFRIKMVPIEQFEASFEFMHECAHYFIEVKDKDIKHNLAGLFEHILSPVAATVKNEVNVPCLKNFVEMLYPLTLDLCVKKKHTYALFPLVTCLLCVSQKQFFLKNWHCFLSMCLSHLKNRDSKMSKLAMESLHRLLWVYMIRIKCESNTATQSKLQSIVYSLFPKGSKAVVPRDVNLSFFVKIIQFIAQEKLDFAMKGIVYDLLSVDRPIKVIFAPERMTIGLRAFIVVADSLQQKEGEPPMPRTPGVMPSGNTLRVKRTYLNKMLTERMAKNIGVNDYYPHVLKSLNDILKALDLQFGKPLMLTTVQNINKEPDDMITGERKPKIDLFRACIAAIPRLIPDGMSRTDLIDLLSRLTVHMDEELRVLAWQALQHIINNFPEWRDDVVEGFINFILSEINDTFPQLLDNALRMLLQLLASWKTSIQASGTSKSPDESELLTCKGQHTILIINKSRPKNKQIILNFTIKMPFVSKILILIYHHIVMDEDLSSNVKYSGPLSNNDPVKTEREEEAKLKAKYPSVQRPGPQFLQKRLQKGTKYFDSGDYNMAKAAIKNNKSRQPSSLSQEPVNFTVSPPLTGDTIPTPDCLATRKTSIHSQSKLATELLHDHDLN</sequence>
<dbReference type="InterPro" id="IPR006760">
    <property type="entry name" value="Endosulphine"/>
</dbReference>
<organism evidence="6 7">
    <name type="scientific">Tetranychus urticae</name>
    <name type="common">Two-spotted spider mite</name>
    <dbReference type="NCBI Taxonomy" id="32264"/>
    <lineage>
        <taxon>Eukaryota</taxon>
        <taxon>Metazoa</taxon>
        <taxon>Ecdysozoa</taxon>
        <taxon>Arthropoda</taxon>
        <taxon>Chelicerata</taxon>
        <taxon>Arachnida</taxon>
        <taxon>Acari</taxon>
        <taxon>Acariformes</taxon>
        <taxon>Trombidiformes</taxon>
        <taxon>Prostigmata</taxon>
        <taxon>Eleutherengona</taxon>
        <taxon>Raphignathae</taxon>
        <taxon>Tetranychoidea</taxon>
        <taxon>Tetranychidae</taxon>
        <taxon>Tetranychus</taxon>
    </lineage>
</organism>
<dbReference type="Proteomes" id="UP000015104">
    <property type="component" value="Unassembled WGS sequence"/>
</dbReference>
<comment type="similarity">
    <text evidence="1">Belongs to the endosulfine family.</text>
</comment>
<keyword evidence="7" id="KW-1185">Reference proteome</keyword>
<keyword evidence="3" id="KW-0650">Protein phosphatase inhibitor</keyword>